<name>A0A8J7EXN0_9CYAN</name>
<comment type="caution">
    <text evidence="2">The sequence shown here is derived from an EMBL/GenBank/DDBJ whole genome shotgun (WGS) entry which is preliminary data.</text>
</comment>
<protein>
    <submittedName>
        <fullName evidence="2">Uncharacterized protein</fullName>
    </submittedName>
</protein>
<dbReference type="Proteomes" id="UP000620559">
    <property type="component" value="Unassembled WGS sequence"/>
</dbReference>
<dbReference type="AlphaFoldDB" id="A0A8J7EXN0"/>
<evidence type="ECO:0000256" key="1">
    <source>
        <dbReference type="SAM" id="MobiDB-lite"/>
    </source>
</evidence>
<feature type="compositionally biased region" description="Acidic residues" evidence="1">
    <location>
        <begin position="42"/>
        <end position="53"/>
    </location>
</feature>
<dbReference type="RefSeq" id="WP_193916906.1">
    <property type="nucleotide sequence ID" value="NZ_JADEWL010000006.1"/>
</dbReference>
<accession>A0A8J7EXN0</accession>
<evidence type="ECO:0000313" key="2">
    <source>
        <dbReference type="EMBL" id="MBE9211693.1"/>
    </source>
</evidence>
<dbReference type="EMBL" id="JADEWL010000006">
    <property type="protein sequence ID" value="MBE9211693.1"/>
    <property type="molecule type" value="Genomic_DNA"/>
</dbReference>
<sequence>MNPSEDKNYNTSGASTHGSGSITPDAGPDIGRAEYSSTQVPEDNESQLDEDVNEANPQTYEEEKEDNVGQNQIGIVGRTTG</sequence>
<evidence type="ECO:0000313" key="3">
    <source>
        <dbReference type="Proteomes" id="UP000620559"/>
    </source>
</evidence>
<feature type="compositionally biased region" description="Polar residues" evidence="1">
    <location>
        <begin position="9"/>
        <end position="22"/>
    </location>
</feature>
<organism evidence="2 3">
    <name type="scientific">Plectonema cf. radiosum LEGE 06105</name>
    <dbReference type="NCBI Taxonomy" id="945769"/>
    <lineage>
        <taxon>Bacteria</taxon>
        <taxon>Bacillati</taxon>
        <taxon>Cyanobacteriota</taxon>
        <taxon>Cyanophyceae</taxon>
        <taxon>Oscillatoriophycideae</taxon>
        <taxon>Oscillatoriales</taxon>
        <taxon>Microcoleaceae</taxon>
        <taxon>Plectonema</taxon>
    </lineage>
</organism>
<feature type="compositionally biased region" description="Polar residues" evidence="1">
    <location>
        <begin position="68"/>
        <end position="81"/>
    </location>
</feature>
<reference evidence="2" key="1">
    <citation type="submission" date="2020-10" db="EMBL/GenBank/DDBJ databases">
        <authorList>
            <person name="Castelo-Branco R."/>
            <person name="Eusebio N."/>
            <person name="Adriana R."/>
            <person name="Vieira A."/>
            <person name="Brugerolle De Fraissinette N."/>
            <person name="Rezende De Castro R."/>
            <person name="Schneider M.P."/>
            <person name="Vasconcelos V."/>
            <person name="Leao P.N."/>
        </authorList>
    </citation>
    <scope>NUCLEOTIDE SEQUENCE</scope>
    <source>
        <strain evidence="2">LEGE 06105</strain>
    </source>
</reference>
<keyword evidence="3" id="KW-1185">Reference proteome</keyword>
<proteinExistence type="predicted"/>
<gene>
    <name evidence="2" type="ORF">IQ247_03000</name>
</gene>
<feature type="region of interest" description="Disordered" evidence="1">
    <location>
        <begin position="1"/>
        <end position="81"/>
    </location>
</feature>